<name>A0AAV0K4V7_9ROSI</name>
<evidence type="ECO:0000313" key="1">
    <source>
        <dbReference type="EMBL" id="CAI0415000.1"/>
    </source>
</evidence>
<keyword evidence="3" id="KW-1185">Reference proteome</keyword>
<dbReference type="PANTHER" id="PTHR31265:SF3">
    <property type="entry name" value="OS02G0205200 PROTEIN"/>
    <property type="match status" value="1"/>
</dbReference>
<comment type="caution">
    <text evidence="2">The sequence shown here is derived from an EMBL/GenBank/DDBJ whole genome shotgun (WGS) entry which is preliminary data.</text>
</comment>
<sequence>MLVEAFAGRDTLKVPYTSNGKGGFKRAVLRFVAVSTRTRVMFYSSFYHMRSDDFSSLCGPVIDDVKLLSVRGTGRV</sequence>
<gene>
    <name evidence="1" type="ORF">LITE_LOCUS16472</name>
    <name evidence="2" type="ORF">LITE_LOCUS17095</name>
</gene>
<protein>
    <submittedName>
        <fullName evidence="2">Uncharacterized protein</fullName>
    </submittedName>
</protein>
<dbReference type="PANTHER" id="PTHR31265">
    <property type="entry name" value="OS02G0527500 PROTEIN-RELATED"/>
    <property type="match status" value="1"/>
</dbReference>
<dbReference type="EMBL" id="CAMGYJ010000005">
    <property type="protein sequence ID" value="CAI0416747.1"/>
    <property type="molecule type" value="Genomic_DNA"/>
</dbReference>
<dbReference type="InterPro" id="IPR052437">
    <property type="entry name" value="Pectin_Meth_Modulator"/>
</dbReference>
<proteinExistence type="predicted"/>
<evidence type="ECO:0000313" key="2">
    <source>
        <dbReference type="EMBL" id="CAI0416747.1"/>
    </source>
</evidence>
<accession>A0AAV0K4V7</accession>
<dbReference type="AlphaFoldDB" id="A0AAV0K4V7"/>
<dbReference type="EMBL" id="CAMGYJ010000005">
    <property type="protein sequence ID" value="CAI0415000.1"/>
    <property type="molecule type" value="Genomic_DNA"/>
</dbReference>
<evidence type="ECO:0000313" key="3">
    <source>
        <dbReference type="Proteomes" id="UP001154282"/>
    </source>
</evidence>
<dbReference type="Proteomes" id="UP001154282">
    <property type="component" value="Unassembled WGS sequence"/>
</dbReference>
<organism evidence="2 3">
    <name type="scientific">Linum tenue</name>
    <dbReference type="NCBI Taxonomy" id="586396"/>
    <lineage>
        <taxon>Eukaryota</taxon>
        <taxon>Viridiplantae</taxon>
        <taxon>Streptophyta</taxon>
        <taxon>Embryophyta</taxon>
        <taxon>Tracheophyta</taxon>
        <taxon>Spermatophyta</taxon>
        <taxon>Magnoliopsida</taxon>
        <taxon>eudicotyledons</taxon>
        <taxon>Gunneridae</taxon>
        <taxon>Pentapetalae</taxon>
        <taxon>rosids</taxon>
        <taxon>fabids</taxon>
        <taxon>Malpighiales</taxon>
        <taxon>Linaceae</taxon>
        <taxon>Linum</taxon>
    </lineage>
</organism>
<reference evidence="2" key="1">
    <citation type="submission" date="2022-08" db="EMBL/GenBank/DDBJ databases">
        <authorList>
            <person name="Gutierrez-Valencia J."/>
        </authorList>
    </citation>
    <scope>NUCLEOTIDE SEQUENCE</scope>
</reference>